<comment type="caution">
    <text evidence="1">The sequence shown here is derived from an EMBL/GenBank/DDBJ whole genome shotgun (WGS) entry which is preliminary data.</text>
</comment>
<protein>
    <submittedName>
        <fullName evidence="1">Uncharacterized protein</fullName>
    </submittedName>
</protein>
<name>A0A0G1BWW2_9BACT</name>
<organism evidence="1 2">
    <name type="scientific">candidate division CPR1 bacterium GW2011_GWA2_42_17</name>
    <dbReference type="NCBI Taxonomy" id="1618341"/>
    <lineage>
        <taxon>Bacteria</taxon>
        <taxon>candidate division CPR1</taxon>
    </lineage>
</organism>
<dbReference type="AlphaFoldDB" id="A0A0G1BWW2"/>
<reference evidence="1 2" key="1">
    <citation type="journal article" date="2015" name="Nature">
        <title>rRNA introns, odd ribosomes, and small enigmatic genomes across a large radiation of phyla.</title>
        <authorList>
            <person name="Brown C.T."/>
            <person name="Hug L.A."/>
            <person name="Thomas B.C."/>
            <person name="Sharon I."/>
            <person name="Castelle C.J."/>
            <person name="Singh A."/>
            <person name="Wilkins M.J."/>
            <person name="Williams K.H."/>
            <person name="Banfield J.F."/>
        </authorList>
    </citation>
    <scope>NUCLEOTIDE SEQUENCE [LARGE SCALE GENOMIC DNA]</scope>
</reference>
<evidence type="ECO:0000313" key="2">
    <source>
        <dbReference type="Proteomes" id="UP000034875"/>
    </source>
</evidence>
<gene>
    <name evidence="1" type="ORF">UV05_C0050G0004</name>
</gene>
<dbReference type="EMBL" id="LCCZ01000050">
    <property type="protein sequence ID" value="KKS41913.1"/>
    <property type="molecule type" value="Genomic_DNA"/>
</dbReference>
<accession>A0A0G1BWW2</accession>
<evidence type="ECO:0000313" key="1">
    <source>
        <dbReference type="EMBL" id="KKS41913.1"/>
    </source>
</evidence>
<dbReference type="Proteomes" id="UP000034875">
    <property type="component" value="Unassembled WGS sequence"/>
</dbReference>
<proteinExistence type="predicted"/>
<sequence>MGHLSNPAITSYILADLKIKKSRPAKTDRQKVTDISQH</sequence>